<sequence>MMKGRIIWMLALIAGLATACSKDSSDLASGSGYQDEYRFYAKAKINGLPIDFNAGENGYGLETDYTLEDSVIIMTGKLAKENQPLKNTILLNIRGNKKVADESSFRVEQSLYPGLFSYRDLSGYITVAGSYDLKFLGDTSYSQLGYNWTFENGGNSSLRSPAPIRVSVSEFDPFKVTLKTDYYGCISEVTHWVNIQNNCDATIKISEISNYGFKVKAISRQGNVLNVDWALDGQEVDPDFVGAISSSLYGTHTLRAEIYFEEGCSKVVERTFDAFNTTPCLTDFWYEKNKSTTYDSEQLGAVELEYYDENGKKFTTFYSGTNGDFEIVSLSPYLENEKGQQTTRFFFEANAILKSEDGTSVELTECFGSFAVAHP</sequence>
<dbReference type="Proteomes" id="UP000005631">
    <property type="component" value="Chromosome"/>
</dbReference>
<dbReference type="STRING" id="926562.Oweho_2397"/>
<reference evidence="2 3" key="1">
    <citation type="journal article" date="2012" name="Stand. Genomic Sci.">
        <title>Genome sequence of the orange-pigmented seawater bacterium Owenweeksia hongkongensis type strain (UST20020801(T)).</title>
        <authorList>
            <person name="Riedel T."/>
            <person name="Held B."/>
            <person name="Nolan M."/>
            <person name="Lucas S."/>
            <person name="Lapidus A."/>
            <person name="Tice H."/>
            <person name="Del Rio T.G."/>
            <person name="Cheng J.F."/>
            <person name="Han C."/>
            <person name="Tapia R."/>
            <person name="Goodwin L.A."/>
            <person name="Pitluck S."/>
            <person name="Liolios K."/>
            <person name="Mavromatis K."/>
            <person name="Pagani I."/>
            <person name="Ivanova N."/>
            <person name="Mikhailova N."/>
            <person name="Pati A."/>
            <person name="Chen A."/>
            <person name="Palaniappan K."/>
            <person name="Rohde M."/>
            <person name="Tindall B.J."/>
            <person name="Detter J.C."/>
            <person name="Goker M."/>
            <person name="Woyke T."/>
            <person name="Bristow J."/>
            <person name="Eisen J.A."/>
            <person name="Markowitz V."/>
            <person name="Hugenholtz P."/>
            <person name="Klenk H.P."/>
            <person name="Kyrpides N.C."/>
        </authorList>
    </citation>
    <scope>NUCLEOTIDE SEQUENCE</scope>
    <source>
        <strain evidence="3">DSM 17368 / JCM 12287 / NRRL B-23963</strain>
    </source>
</reference>
<name>G8R702_OWEHD</name>
<gene>
    <name evidence="2" type="ordered locus">Oweho_2397</name>
</gene>
<feature type="chain" id="PRO_5003514401" description="Lipocalin-like domain-containing protein" evidence="1">
    <location>
        <begin position="20"/>
        <end position="375"/>
    </location>
</feature>
<evidence type="ECO:0000256" key="1">
    <source>
        <dbReference type="SAM" id="SignalP"/>
    </source>
</evidence>
<evidence type="ECO:0000313" key="3">
    <source>
        <dbReference type="Proteomes" id="UP000005631"/>
    </source>
</evidence>
<dbReference type="HOGENOM" id="CLU_737402_0_0_10"/>
<accession>G8R702</accession>
<dbReference type="AlphaFoldDB" id="G8R702"/>
<proteinExistence type="predicted"/>
<feature type="signal peptide" evidence="1">
    <location>
        <begin position="1"/>
        <end position="19"/>
    </location>
</feature>
<keyword evidence="1" id="KW-0732">Signal</keyword>
<protein>
    <recommendedName>
        <fullName evidence="4">Lipocalin-like domain-containing protein</fullName>
    </recommendedName>
</protein>
<dbReference type="KEGG" id="oho:Oweho_2397"/>
<organism evidence="2 3">
    <name type="scientific">Owenweeksia hongkongensis (strain DSM 17368 / CIP 108786 / JCM 12287 / NRRL B-23963 / UST20020801)</name>
    <dbReference type="NCBI Taxonomy" id="926562"/>
    <lineage>
        <taxon>Bacteria</taxon>
        <taxon>Pseudomonadati</taxon>
        <taxon>Bacteroidota</taxon>
        <taxon>Flavobacteriia</taxon>
        <taxon>Flavobacteriales</taxon>
        <taxon>Owenweeksiaceae</taxon>
        <taxon>Owenweeksia</taxon>
    </lineage>
</organism>
<dbReference type="RefSeq" id="WP_014202716.1">
    <property type="nucleotide sequence ID" value="NC_016599.1"/>
</dbReference>
<evidence type="ECO:0000313" key="2">
    <source>
        <dbReference type="EMBL" id="AEV33367.1"/>
    </source>
</evidence>
<keyword evidence="3" id="KW-1185">Reference proteome</keyword>
<dbReference type="EMBL" id="CP003156">
    <property type="protein sequence ID" value="AEV33367.1"/>
    <property type="molecule type" value="Genomic_DNA"/>
</dbReference>
<dbReference type="PROSITE" id="PS51257">
    <property type="entry name" value="PROKAR_LIPOPROTEIN"/>
    <property type="match status" value="1"/>
</dbReference>
<evidence type="ECO:0008006" key="4">
    <source>
        <dbReference type="Google" id="ProtNLM"/>
    </source>
</evidence>